<dbReference type="OrthoDB" id="9786493at2"/>
<evidence type="ECO:0000256" key="5">
    <source>
        <dbReference type="ARBA" id="ARBA00049660"/>
    </source>
</evidence>
<evidence type="ECO:0000313" key="7">
    <source>
        <dbReference type="EMBL" id="EFQ04876.1"/>
    </source>
</evidence>
<feature type="transmembrane region" description="Helical" evidence="6">
    <location>
        <begin position="64"/>
        <end position="91"/>
    </location>
</feature>
<feature type="transmembrane region" description="Helical" evidence="6">
    <location>
        <begin position="103"/>
        <end position="122"/>
    </location>
</feature>
<dbReference type="STRING" id="706434.HMPREF9429_00374"/>
<gene>
    <name evidence="7" type="primary">fnt</name>
    <name evidence="7" type="ORF">HMPREF9429_00374</name>
</gene>
<dbReference type="GO" id="GO:0015499">
    <property type="term" value="F:formate transmembrane transporter activity"/>
    <property type="evidence" value="ECO:0007669"/>
    <property type="project" value="TreeGrafter"/>
</dbReference>
<name>E2ZAB4_9FIRM</name>
<dbReference type="RefSeq" id="WP_006941199.1">
    <property type="nucleotide sequence ID" value="NZ_GL538184.1"/>
</dbReference>
<keyword evidence="3 6" id="KW-1133">Transmembrane helix</keyword>
<feature type="transmembrane region" description="Helical" evidence="6">
    <location>
        <begin position="26"/>
        <end position="44"/>
    </location>
</feature>
<sequence length="271" mass="28563">MFSPQEISEKFIDIGKGKADLCLHKALLLALLAGMYIALAAVGANTGSSMIENPSLAKIVSSMIFPAGLAMVVLAGSELFTGDCLMIISAGEGAISWKKMFRCWFLVYIGNFVGSILVAFLMTQAHQYSLFGNGVALVTMKTAVAKVSLAPLSALILGIFCNFLVCVAVWIAAGGSSVTEKLASVYLPIFLFVVCGFEHSVANMYYIPAGIFAAGDPVYAAAAVAKGIDTSVLTWGNFFINNLIPVTIGNIIGGCILVGAVYKKCYPKKKA</sequence>
<organism evidence="7 8">
    <name type="scientific">Megasphaera micronuciformis F0359</name>
    <dbReference type="NCBI Taxonomy" id="706434"/>
    <lineage>
        <taxon>Bacteria</taxon>
        <taxon>Bacillati</taxon>
        <taxon>Bacillota</taxon>
        <taxon>Negativicutes</taxon>
        <taxon>Veillonellales</taxon>
        <taxon>Veillonellaceae</taxon>
        <taxon>Megasphaera</taxon>
    </lineage>
</organism>
<dbReference type="EMBL" id="AECS01000010">
    <property type="protein sequence ID" value="EFQ04876.1"/>
    <property type="molecule type" value="Genomic_DNA"/>
</dbReference>
<dbReference type="Gene3D" id="1.20.1080.10">
    <property type="entry name" value="Glycerol uptake facilitator protein"/>
    <property type="match status" value="1"/>
</dbReference>
<protein>
    <submittedName>
        <fullName evidence="7">Formate/nitrite transporter</fullName>
    </submittedName>
</protein>
<dbReference type="PROSITE" id="PS01006">
    <property type="entry name" value="FORMATE_NITRITE_TP_2"/>
    <property type="match status" value="1"/>
</dbReference>
<keyword evidence="4 6" id="KW-0472">Membrane</keyword>
<accession>E2ZAB4</accession>
<evidence type="ECO:0000256" key="3">
    <source>
        <dbReference type="ARBA" id="ARBA00022989"/>
    </source>
</evidence>
<comment type="subcellular location">
    <subcellularLocation>
        <location evidence="1">Membrane</location>
        <topology evidence="1">Multi-pass membrane protein</topology>
    </subcellularLocation>
</comment>
<feature type="transmembrane region" description="Helical" evidence="6">
    <location>
        <begin position="185"/>
        <end position="207"/>
    </location>
</feature>
<evidence type="ECO:0000256" key="6">
    <source>
        <dbReference type="SAM" id="Phobius"/>
    </source>
</evidence>
<dbReference type="AlphaFoldDB" id="E2ZAB4"/>
<dbReference type="eggNOG" id="COG2116">
    <property type="taxonomic scope" value="Bacteria"/>
</dbReference>
<comment type="similarity">
    <text evidence="5">Belongs to the FNT transporter (TC 1.A.16) family.</text>
</comment>
<evidence type="ECO:0000256" key="2">
    <source>
        <dbReference type="ARBA" id="ARBA00022692"/>
    </source>
</evidence>
<evidence type="ECO:0000313" key="8">
    <source>
        <dbReference type="Proteomes" id="UP000003195"/>
    </source>
</evidence>
<dbReference type="PROSITE" id="PS01005">
    <property type="entry name" value="FORMATE_NITRITE_TP_1"/>
    <property type="match status" value="1"/>
</dbReference>
<dbReference type="Proteomes" id="UP000003195">
    <property type="component" value="Unassembled WGS sequence"/>
</dbReference>
<comment type="caution">
    <text evidence="7">The sequence shown here is derived from an EMBL/GenBank/DDBJ whole genome shotgun (WGS) entry which is preliminary data.</text>
</comment>
<keyword evidence="8" id="KW-1185">Reference proteome</keyword>
<dbReference type="InterPro" id="IPR024002">
    <property type="entry name" value="For/NO2_transpt_CS"/>
</dbReference>
<dbReference type="InterPro" id="IPR023271">
    <property type="entry name" value="Aquaporin-like"/>
</dbReference>
<keyword evidence="2 6" id="KW-0812">Transmembrane</keyword>
<dbReference type="HOGENOM" id="CLU_036896_3_0_9"/>
<proteinExistence type="inferred from homology"/>
<dbReference type="PANTHER" id="PTHR30520:SF6">
    <property type="entry name" value="FORMATE_NITRATE FAMILY TRANSPORTER (EUROFUNG)"/>
    <property type="match status" value="1"/>
</dbReference>
<evidence type="ECO:0000256" key="1">
    <source>
        <dbReference type="ARBA" id="ARBA00004141"/>
    </source>
</evidence>
<dbReference type="Pfam" id="PF01226">
    <property type="entry name" value="Form_Nir_trans"/>
    <property type="match status" value="1"/>
</dbReference>
<dbReference type="InterPro" id="IPR000292">
    <property type="entry name" value="For/NO2_transpt"/>
</dbReference>
<evidence type="ECO:0000256" key="4">
    <source>
        <dbReference type="ARBA" id="ARBA00023136"/>
    </source>
</evidence>
<feature type="transmembrane region" description="Helical" evidence="6">
    <location>
        <begin position="149"/>
        <end position="173"/>
    </location>
</feature>
<dbReference type="GO" id="GO:0005886">
    <property type="term" value="C:plasma membrane"/>
    <property type="evidence" value="ECO:0007669"/>
    <property type="project" value="TreeGrafter"/>
</dbReference>
<dbReference type="PANTHER" id="PTHR30520">
    <property type="entry name" value="FORMATE TRANSPORTER-RELATED"/>
    <property type="match status" value="1"/>
</dbReference>
<feature type="transmembrane region" description="Helical" evidence="6">
    <location>
        <begin position="243"/>
        <end position="262"/>
    </location>
</feature>
<reference evidence="7 8" key="1">
    <citation type="submission" date="2010-08" db="EMBL/GenBank/DDBJ databases">
        <authorList>
            <person name="Weinstock G."/>
            <person name="Sodergren E."/>
            <person name="Clifton S."/>
            <person name="Fulton L."/>
            <person name="Fulton B."/>
            <person name="Courtney L."/>
            <person name="Fronick C."/>
            <person name="Harrison M."/>
            <person name="Strong C."/>
            <person name="Farmer C."/>
            <person name="Delahaunty K."/>
            <person name="Markovic C."/>
            <person name="Hall O."/>
            <person name="Minx P."/>
            <person name="Tomlinson C."/>
            <person name="Mitreva M."/>
            <person name="Hou S."/>
            <person name="Chen J."/>
            <person name="Wollam A."/>
            <person name="Pepin K.H."/>
            <person name="Johnson M."/>
            <person name="Bhonagiri V."/>
            <person name="Zhang X."/>
            <person name="Suruliraj S."/>
            <person name="Warren W."/>
            <person name="Chinwalla A."/>
            <person name="Mardis E.R."/>
            <person name="Wilson R.K."/>
        </authorList>
    </citation>
    <scope>NUCLEOTIDE SEQUENCE [LARGE SCALE GENOMIC DNA]</scope>
    <source>
        <strain evidence="7 8">F0359</strain>
    </source>
</reference>